<keyword evidence="4 12" id="KW-0812">Transmembrane</keyword>
<evidence type="ECO:0000256" key="11">
    <source>
        <dbReference type="SAM" id="MobiDB-lite"/>
    </source>
</evidence>
<evidence type="ECO:0000256" key="6">
    <source>
        <dbReference type="ARBA" id="ARBA00022840"/>
    </source>
</evidence>
<evidence type="ECO:0000259" key="14">
    <source>
        <dbReference type="PROSITE" id="PS50929"/>
    </source>
</evidence>
<feature type="compositionally biased region" description="Low complexity" evidence="11">
    <location>
        <begin position="349"/>
        <end position="373"/>
    </location>
</feature>
<feature type="transmembrane region" description="Helical" evidence="12">
    <location>
        <begin position="30"/>
        <end position="55"/>
    </location>
</feature>
<dbReference type="Pfam" id="PF00664">
    <property type="entry name" value="ABC_membrane"/>
    <property type="match status" value="1"/>
</dbReference>
<accession>A0A7Y6NTD2</accession>
<dbReference type="PANTHER" id="PTHR24221:SF654">
    <property type="entry name" value="ATP-BINDING CASSETTE SUB-FAMILY B MEMBER 6"/>
    <property type="match status" value="1"/>
</dbReference>
<feature type="domain" description="ABC transporter" evidence="13">
    <location>
        <begin position="379"/>
        <end position="613"/>
    </location>
</feature>
<dbReference type="AlphaFoldDB" id="A0A7Y6NTD2"/>
<dbReference type="PROSITE" id="PS50929">
    <property type="entry name" value="ABC_TM1F"/>
    <property type="match status" value="1"/>
</dbReference>
<evidence type="ECO:0000259" key="13">
    <source>
        <dbReference type="PROSITE" id="PS50893"/>
    </source>
</evidence>
<evidence type="ECO:0000256" key="7">
    <source>
        <dbReference type="ARBA" id="ARBA00022967"/>
    </source>
</evidence>
<evidence type="ECO:0000256" key="5">
    <source>
        <dbReference type="ARBA" id="ARBA00022741"/>
    </source>
</evidence>
<keyword evidence="8 12" id="KW-1133">Transmembrane helix</keyword>
<dbReference type="Gene3D" id="3.40.50.300">
    <property type="entry name" value="P-loop containing nucleotide triphosphate hydrolases"/>
    <property type="match status" value="1"/>
</dbReference>
<evidence type="ECO:0000256" key="12">
    <source>
        <dbReference type="SAM" id="Phobius"/>
    </source>
</evidence>
<evidence type="ECO:0000256" key="2">
    <source>
        <dbReference type="ARBA" id="ARBA00022448"/>
    </source>
</evidence>
<proteinExistence type="predicted"/>
<gene>
    <name evidence="15" type="ORF">HQN59_24745</name>
</gene>
<evidence type="ECO:0000256" key="10">
    <source>
        <dbReference type="ARBA" id="ARBA00023136"/>
    </source>
</evidence>
<dbReference type="Proteomes" id="UP000529637">
    <property type="component" value="Unassembled WGS sequence"/>
</dbReference>
<dbReference type="PROSITE" id="PS50893">
    <property type="entry name" value="ABC_TRANSPORTER_2"/>
    <property type="match status" value="1"/>
</dbReference>
<dbReference type="InterPro" id="IPR017871">
    <property type="entry name" value="ABC_transporter-like_CS"/>
</dbReference>
<dbReference type="RefSeq" id="WP_176071813.1">
    <property type="nucleotide sequence ID" value="NZ_JABWMJ010000021.1"/>
</dbReference>
<evidence type="ECO:0000256" key="1">
    <source>
        <dbReference type="ARBA" id="ARBA00004651"/>
    </source>
</evidence>
<evidence type="ECO:0000313" key="16">
    <source>
        <dbReference type="Proteomes" id="UP000529637"/>
    </source>
</evidence>
<dbReference type="GO" id="GO:0005886">
    <property type="term" value="C:plasma membrane"/>
    <property type="evidence" value="ECO:0007669"/>
    <property type="project" value="UniProtKB-SubCell"/>
</dbReference>
<keyword evidence="2" id="KW-0813">Transport</keyword>
<keyword evidence="9" id="KW-0445">Lipid transport</keyword>
<feature type="compositionally biased region" description="Polar residues" evidence="11">
    <location>
        <begin position="337"/>
        <end position="348"/>
    </location>
</feature>
<dbReference type="Pfam" id="PF00005">
    <property type="entry name" value="ABC_tran"/>
    <property type="match status" value="1"/>
</dbReference>
<dbReference type="EMBL" id="JABWMJ010000021">
    <property type="protein sequence ID" value="NUZ08955.1"/>
    <property type="molecule type" value="Genomic_DNA"/>
</dbReference>
<dbReference type="PROSITE" id="PS00211">
    <property type="entry name" value="ABC_TRANSPORTER_1"/>
    <property type="match status" value="1"/>
</dbReference>
<dbReference type="InterPro" id="IPR027417">
    <property type="entry name" value="P-loop_NTPase"/>
</dbReference>
<feature type="region of interest" description="Disordered" evidence="11">
    <location>
        <begin position="337"/>
        <end position="374"/>
    </location>
</feature>
<dbReference type="SUPFAM" id="SSF52540">
    <property type="entry name" value="P-loop containing nucleoside triphosphate hydrolases"/>
    <property type="match status" value="1"/>
</dbReference>
<evidence type="ECO:0000256" key="9">
    <source>
        <dbReference type="ARBA" id="ARBA00023055"/>
    </source>
</evidence>
<name>A0A7Y6NTD2_9BURK</name>
<organism evidence="15 16">
    <name type="scientific">Piscinibacter koreensis</name>
    <dbReference type="NCBI Taxonomy" id="2742824"/>
    <lineage>
        <taxon>Bacteria</taxon>
        <taxon>Pseudomonadati</taxon>
        <taxon>Pseudomonadota</taxon>
        <taxon>Betaproteobacteria</taxon>
        <taxon>Burkholderiales</taxon>
        <taxon>Sphaerotilaceae</taxon>
        <taxon>Piscinibacter</taxon>
    </lineage>
</organism>
<keyword evidence="16" id="KW-1185">Reference proteome</keyword>
<dbReference type="Gene3D" id="1.20.1560.10">
    <property type="entry name" value="ABC transporter type 1, transmembrane domain"/>
    <property type="match status" value="1"/>
</dbReference>
<keyword evidence="10 12" id="KW-0472">Membrane</keyword>
<dbReference type="InterPro" id="IPR036640">
    <property type="entry name" value="ABC1_TM_sf"/>
</dbReference>
<comment type="subcellular location">
    <subcellularLocation>
        <location evidence="1">Cell membrane</location>
        <topology evidence="1">Multi-pass membrane protein</topology>
    </subcellularLocation>
</comment>
<evidence type="ECO:0000256" key="8">
    <source>
        <dbReference type="ARBA" id="ARBA00022989"/>
    </source>
</evidence>
<dbReference type="GO" id="GO:0140359">
    <property type="term" value="F:ABC-type transporter activity"/>
    <property type="evidence" value="ECO:0007669"/>
    <property type="project" value="InterPro"/>
</dbReference>
<keyword evidence="5" id="KW-0547">Nucleotide-binding</keyword>
<dbReference type="PANTHER" id="PTHR24221">
    <property type="entry name" value="ATP-BINDING CASSETTE SUB-FAMILY B"/>
    <property type="match status" value="1"/>
</dbReference>
<keyword evidence="3" id="KW-1003">Cell membrane</keyword>
<dbReference type="InterPro" id="IPR011527">
    <property type="entry name" value="ABC1_TM_dom"/>
</dbReference>
<protein>
    <submittedName>
        <fullName evidence="15">ABC transporter ATP-binding protein</fullName>
    </submittedName>
</protein>
<dbReference type="GO" id="GO:0006869">
    <property type="term" value="P:lipid transport"/>
    <property type="evidence" value="ECO:0007669"/>
    <property type="project" value="UniProtKB-KW"/>
</dbReference>
<dbReference type="FunFam" id="3.40.50.300:FF:000221">
    <property type="entry name" value="Multidrug ABC transporter ATP-binding protein"/>
    <property type="match status" value="1"/>
</dbReference>
<dbReference type="GO" id="GO:0005524">
    <property type="term" value="F:ATP binding"/>
    <property type="evidence" value="ECO:0007669"/>
    <property type="project" value="UniProtKB-KW"/>
</dbReference>
<dbReference type="GO" id="GO:0016887">
    <property type="term" value="F:ATP hydrolysis activity"/>
    <property type="evidence" value="ECO:0007669"/>
    <property type="project" value="InterPro"/>
</dbReference>
<dbReference type="InterPro" id="IPR003593">
    <property type="entry name" value="AAA+_ATPase"/>
</dbReference>
<keyword evidence="6 15" id="KW-0067">ATP-binding</keyword>
<comment type="caution">
    <text evidence="15">The sequence shown here is derived from an EMBL/GenBank/DDBJ whole genome shotgun (WGS) entry which is preliminary data.</text>
</comment>
<feature type="domain" description="ABC transmembrane type-1" evidence="14">
    <location>
        <begin position="31"/>
        <end position="322"/>
    </location>
</feature>
<reference evidence="15 16" key="1">
    <citation type="submission" date="2020-06" db="EMBL/GenBank/DDBJ databases">
        <title>Schlegella sp. ID0723 isolated from air conditioner.</title>
        <authorList>
            <person name="Kim D.Y."/>
            <person name="Kim D.-U."/>
        </authorList>
    </citation>
    <scope>NUCLEOTIDE SEQUENCE [LARGE SCALE GENOMIC DNA]</scope>
    <source>
        <strain evidence="15 16">ID0723</strain>
    </source>
</reference>
<dbReference type="SUPFAM" id="SSF90123">
    <property type="entry name" value="ABC transporter transmembrane region"/>
    <property type="match status" value="1"/>
</dbReference>
<dbReference type="InterPro" id="IPR003439">
    <property type="entry name" value="ABC_transporter-like_ATP-bd"/>
</dbReference>
<dbReference type="InterPro" id="IPR039421">
    <property type="entry name" value="Type_1_exporter"/>
</dbReference>
<evidence type="ECO:0000313" key="15">
    <source>
        <dbReference type="EMBL" id="NUZ08955.1"/>
    </source>
</evidence>
<evidence type="ECO:0000256" key="3">
    <source>
        <dbReference type="ARBA" id="ARBA00022475"/>
    </source>
</evidence>
<evidence type="ECO:0000256" key="4">
    <source>
        <dbReference type="ARBA" id="ARBA00022692"/>
    </source>
</evidence>
<sequence length="629" mass="65867">MDRPKSGQHDLQATLRLLHSCTDGVVRTHLLLALVLVAAGGLLAGLAPLALKVLIDEVSIAQGAPVSPASDSRSVLLLVGGYIAALAGARLLSALRPLPAGVAEQRLCANLTGRGFDRLLGLPLTSQLKQPPGAAVHALDQAAAGCRILMAHLTGSMVPVAVELCTMVGVLIQIGQPEIVAAFGGCTLAYLSLQAAAAPRTAGRARAIAESSQAVRGAMTEGLSHPENVIGLGAEHAVRRRLDMTLGRLERCWRALQSEHARLGIANATCIAVCATVLQALALRGLEIRSITSGDFVLINVYLLQILRPLESVGLAMRDMAQALGFMRPLLQMTGTDSASGTTWPGQLTSRASGTGSSASPEPSGSPASAAMPPTAPAIHLRGVRFGYDASRPVLTNIDLDIRPGSLTGVVGASGSGKSSLVRLVLRLVEPQAGDLLLDDVPLAAMSPHQLRSTTGVVFQDSLLIDDTIAANIALGCPGATRSDIETAARRSQLHRRICSMPEGYETRVGDRGTLLSGGERQRLAIARALVRRPRLLLLDEATSMLDTVAEAALLQDLLDAETPCTTILVAHRLSSLRLAQRIVVLEGGCVVEFDDHASLLARGGVYARLWEAQGLSDGSHCAGRRFHG</sequence>
<dbReference type="SMART" id="SM00382">
    <property type="entry name" value="AAA"/>
    <property type="match status" value="1"/>
</dbReference>
<keyword evidence="7" id="KW-1278">Translocase</keyword>